<protein>
    <submittedName>
        <fullName evidence="4">3-oxoacyl-[acyl-carrier protein] reductase</fullName>
    </submittedName>
</protein>
<dbReference type="EMBL" id="FOBF01000013">
    <property type="protein sequence ID" value="SEM41794.1"/>
    <property type="molecule type" value="Genomic_DNA"/>
</dbReference>
<evidence type="ECO:0000259" key="3">
    <source>
        <dbReference type="SMART" id="SM00822"/>
    </source>
</evidence>
<dbReference type="Pfam" id="PF13561">
    <property type="entry name" value="adh_short_C2"/>
    <property type="match status" value="1"/>
</dbReference>
<evidence type="ECO:0000256" key="1">
    <source>
        <dbReference type="ARBA" id="ARBA00006484"/>
    </source>
</evidence>
<name>A0A1H7Y7E3_9ACTN</name>
<dbReference type="STRING" id="46177.SAMN05660976_05069"/>
<dbReference type="PANTHER" id="PTHR43639:SF1">
    <property type="entry name" value="SHORT-CHAIN DEHYDROGENASE_REDUCTASE FAMILY PROTEIN"/>
    <property type="match status" value="1"/>
</dbReference>
<dbReference type="PANTHER" id="PTHR43639">
    <property type="entry name" value="OXIDOREDUCTASE, SHORT-CHAIN DEHYDROGENASE/REDUCTASE FAMILY (AFU_ORTHOLOGUE AFUA_5G02870)"/>
    <property type="match status" value="1"/>
</dbReference>
<accession>A0A1H7Y7E3</accession>
<proteinExistence type="inferred from homology"/>
<dbReference type="PRINTS" id="PR00081">
    <property type="entry name" value="GDHRDH"/>
</dbReference>
<dbReference type="SMART" id="SM00822">
    <property type="entry name" value="PKS_KR"/>
    <property type="match status" value="1"/>
</dbReference>
<evidence type="ECO:0000313" key="5">
    <source>
        <dbReference type="Proteomes" id="UP000198953"/>
    </source>
</evidence>
<dbReference type="InterPro" id="IPR002347">
    <property type="entry name" value="SDR_fam"/>
</dbReference>
<dbReference type="SUPFAM" id="SSF51735">
    <property type="entry name" value="NAD(P)-binding Rossmann-fold domains"/>
    <property type="match status" value="1"/>
</dbReference>
<keyword evidence="5" id="KW-1185">Reference proteome</keyword>
<dbReference type="Proteomes" id="UP000198953">
    <property type="component" value="Unassembled WGS sequence"/>
</dbReference>
<dbReference type="InterPro" id="IPR057326">
    <property type="entry name" value="KR_dom"/>
</dbReference>
<dbReference type="FunFam" id="3.40.50.720:FF:000084">
    <property type="entry name" value="Short-chain dehydrogenase reductase"/>
    <property type="match status" value="1"/>
</dbReference>
<evidence type="ECO:0000256" key="2">
    <source>
        <dbReference type="ARBA" id="ARBA00023002"/>
    </source>
</evidence>
<reference evidence="4 5" key="1">
    <citation type="submission" date="2016-10" db="EMBL/GenBank/DDBJ databases">
        <authorList>
            <person name="de Groot N.N."/>
        </authorList>
    </citation>
    <scope>NUCLEOTIDE SEQUENCE [LARGE SCALE GENOMIC DNA]</scope>
    <source>
        <strain evidence="4 5">DSM 43357</strain>
    </source>
</reference>
<sequence length="247" mass="25668">MGTLEKKKALVTGGSRGIGRAIVVRLAREGAAVMFSFNRDQAAAEDVVAEVAAFGGQAIAVRADQGRLEDLSRLFGEVDRSLAGLDVVVNNAAINPMGDIRDATESDFVEVMSVNTKGPFFVVQAAAERLGEGGRIVNISSAGAVPGLALYFASKAALDAITVVAARELGPRGITVNSVSPGATDTDMMRAAAGENPEQAIEHVVALTPLRRLGRPEDIANVVAFLAGPDSQWITGQNLRVSGGLMI</sequence>
<dbReference type="OrthoDB" id="3571370at2"/>
<evidence type="ECO:0000313" key="4">
    <source>
        <dbReference type="EMBL" id="SEM41794.1"/>
    </source>
</evidence>
<dbReference type="PRINTS" id="PR00080">
    <property type="entry name" value="SDRFAMILY"/>
</dbReference>
<comment type="similarity">
    <text evidence="1">Belongs to the short-chain dehydrogenases/reductases (SDR) family.</text>
</comment>
<dbReference type="GO" id="GO:0016491">
    <property type="term" value="F:oxidoreductase activity"/>
    <property type="evidence" value="ECO:0007669"/>
    <property type="project" value="UniProtKB-KW"/>
</dbReference>
<organism evidence="4 5">
    <name type="scientific">Nonomuraea pusilla</name>
    <dbReference type="NCBI Taxonomy" id="46177"/>
    <lineage>
        <taxon>Bacteria</taxon>
        <taxon>Bacillati</taxon>
        <taxon>Actinomycetota</taxon>
        <taxon>Actinomycetes</taxon>
        <taxon>Streptosporangiales</taxon>
        <taxon>Streptosporangiaceae</taxon>
        <taxon>Nonomuraea</taxon>
    </lineage>
</organism>
<dbReference type="InterPro" id="IPR036291">
    <property type="entry name" value="NAD(P)-bd_dom_sf"/>
</dbReference>
<feature type="domain" description="Ketoreductase" evidence="3">
    <location>
        <begin position="7"/>
        <end position="182"/>
    </location>
</feature>
<gene>
    <name evidence="4" type="ORF">SAMN05660976_05069</name>
</gene>
<dbReference type="AlphaFoldDB" id="A0A1H7Y7E3"/>
<keyword evidence="2" id="KW-0560">Oxidoreductase</keyword>
<dbReference type="RefSeq" id="WP_091103200.1">
    <property type="nucleotide sequence ID" value="NZ_BBZG01000001.1"/>
</dbReference>
<dbReference type="Gene3D" id="3.40.50.720">
    <property type="entry name" value="NAD(P)-binding Rossmann-like Domain"/>
    <property type="match status" value="1"/>
</dbReference>